<dbReference type="EMBL" id="KN833902">
    <property type="protein sequence ID" value="KIK15175.1"/>
    <property type="molecule type" value="Genomic_DNA"/>
</dbReference>
<name>A0A0C9XS67_9AGAM</name>
<dbReference type="AlphaFoldDB" id="A0A0C9XS67"/>
<organism evidence="1 2">
    <name type="scientific">Pisolithus microcarpus 441</name>
    <dbReference type="NCBI Taxonomy" id="765257"/>
    <lineage>
        <taxon>Eukaryota</taxon>
        <taxon>Fungi</taxon>
        <taxon>Dikarya</taxon>
        <taxon>Basidiomycota</taxon>
        <taxon>Agaricomycotina</taxon>
        <taxon>Agaricomycetes</taxon>
        <taxon>Agaricomycetidae</taxon>
        <taxon>Boletales</taxon>
        <taxon>Sclerodermatineae</taxon>
        <taxon>Pisolithaceae</taxon>
        <taxon>Pisolithus</taxon>
    </lineage>
</organism>
<accession>A0A0C9XS67</accession>
<dbReference type="HOGENOM" id="CLU_3051238_0_0_1"/>
<reference evidence="1 2" key="1">
    <citation type="submission" date="2014-04" db="EMBL/GenBank/DDBJ databases">
        <authorList>
            <consortium name="DOE Joint Genome Institute"/>
            <person name="Kuo A."/>
            <person name="Kohler A."/>
            <person name="Costa M.D."/>
            <person name="Nagy L.G."/>
            <person name="Floudas D."/>
            <person name="Copeland A."/>
            <person name="Barry K.W."/>
            <person name="Cichocki N."/>
            <person name="Veneault-Fourrey C."/>
            <person name="LaButti K."/>
            <person name="Lindquist E.A."/>
            <person name="Lipzen A."/>
            <person name="Lundell T."/>
            <person name="Morin E."/>
            <person name="Murat C."/>
            <person name="Sun H."/>
            <person name="Tunlid A."/>
            <person name="Henrissat B."/>
            <person name="Grigoriev I.V."/>
            <person name="Hibbett D.S."/>
            <person name="Martin F."/>
            <person name="Nordberg H.P."/>
            <person name="Cantor M.N."/>
            <person name="Hua S.X."/>
        </authorList>
    </citation>
    <scope>NUCLEOTIDE SEQUENCE [LARGE SCALE GENOMIC DNA]</scope>
    <source>
        <strain evidence="1 2">441</strain>
    </source>
</reference>
<proteinExistence type="predicted"/>
<protein>
    <submittedName>
        <fullName evidence="1">Uncharacterized protein</fullName>
    </submittedName>
</protein>
<sequence>MAASTETYSAANNYGDIVSSLQSPMFYAFLAKAHDRRRRQQILDPKTNGASKRL</sequence>
<keyword evidence="2" id="KW-1185">Reference proteome</keyword>
<gene>
    <name evidence="1" type="ORF">PISMIDRAFT_687430</name>
</gene>
<evidence type="ECO:0000313" key="2">
    <source>
        <dbReference type="Proteomes" id="UP000054018"/>
    </source>
</evidence>
<reference evidence="2" key="2">
    <citation type="submission" date="2015-01" db="EMBL/GenBank/DDBJ databases">
        <title>Evolutionary Origins and Diversification of the Mycorrhizal Mutualists.</title>
        <authorList>
            <consortium name="DOE Joint Genome Institute"/>
            <consortium name="Mycorrhizal Genomics Consortium"/>
            <person name="Kohler A."/>
            <person name="Kuo A."/>
            <person name="Nagy L.G."/>
            <person name="Floudas D."/>
            <person name="Copeland A."/>
            <person name="Barry K.W."/>
            <person name="Cichocki N."/>
            <person name="Veneault-Fourrey C."/>
            <person name="LaButti K."/>
            <person name="Lindquist E.A."/>
            <person name="Lipzen A."/>
            <person name="Lundell T."/>
            <person name="Morin E."/>
            <person name="Murat C."/>
            <person name="Riley R."/>
            <person name="Ohm R."/>
            <person name="Sun H."/>
            <person name="Tunlid A."/>
            <person name="Henrissat B."/>
            <person name="Grigoriev I.V."/>
            <person name="Hibbett D.S."/>
            <person name="Martin F."/>
        </authorList>
    </citation>
    <scope>NUCLEOTIDE SEQUENCE [LARGE SCALE GENOMIC DNA]</scope>
    <source>
        <strain evidence="2">441</strain>
    </source>
</reference>
<dbReference type="Proteomes" id="UP000054018">
    <property type="component" value="Unassembled WGS sequence"/>
</dbReference>
<evidence type="ECO:0000313" key="1">
    <source>
        <dbReference type="EMBL" id="KIK15175.1"/>
    </source>
</evidence>